<accession>A0AAN0RPR8</accession>
<protein>
    <submittedName>
        <fullName evidence="1">Toxin-antitoxin system, antitoxin component, ribbon-helix-helix domain protein</fullName>
    </submittedName>
</protein>
<organism evidence="1 2">
    <name type="scientific">Burkholderia cenocepacia</name>
    <dbReference type="NCBI Taxonomy" id="95486"/>
    <lineage>
        <taxon>Bacteria</taxon>
        <taxon>Pseudomonadati</taxon>
        <taxon>Pseudomonadota</taxon>
        <taxon>Betaproteobacteria</taxon>
        <taxon>Burkholderiales</taxon>
        <taxon>Burkholderiaceae</taxon>
        <taxon>Burkholderia</taxon>
        <taxon>Burkholderia cepacia complex</taxon>
    </lineage>
</organism>
<dbReference type="AlphaFoldDB" id="A0AAN0RPR8"/>
<dbReference type="KEGG" id="bcen:DM39_2042"/>
<dbReference type="Proteomes" id="UP000029413">
    <property type="component" value="Chromosome 1"/>
</dbReference>
<keyword evidence="2" id="KW-1185">Reference proteome</keyword>
<name>A0AAN0RPR8_9BURK</name>
<evidence type="ECO:0000313" key="1">
    <source>
        <dbReference type="EMBL" id="AIO31423.1"/>
    </source>
</evidence>
<reference evidence="1 2" key="1">
    <citation type="submission" date="2014-05" db="EMBL/GenBank/DDBJ databases">
        <authorList>
            <person name="Bishop-Lilly K.A."/>
            <person name="Broomall S.M."/>
            <person name="Chain P.S."/>
            <person name="Chertkov O."/>
            <person name="Coyne S.R."/>
            <person name="Daligault H.E."/>
            <person name="Davenport K.W."/>
            <person name="Erkkila T."/>
            <person name="Frey K.G."/>
            <person name="Gibbons H.S."/>
            <person name="Gu W."/>
            <person name="Jaissle J."/>
            <person name="Johnson S.L."/>
            <person name="Koroleva G.I."/>
            <person name="Ladner J.T."/>
            <person name="Lo C.-C."/>
            <person name="Minogue T.D."/>
            <person name="Munk C."/>
            <person name="Palacios G.F."/>
            <person name="Redden C.L."/>
            <person name="Rosenzweig C.N."/>
            <person name="Scholz M.B."/>
            <person name="Teshima H."/>
            <person name="Xu Y."/>
        </authorList>
    </citation>
    <scope>NUCLEOTIDE SEQUENCE [LARGE SCALE GENOMIC DNA]</scope>
    <source>
        <strain evidence="1 2">DDS 22E-1</strain>
    </source>
</reference>
<sequence length="106" mass="11574">MALTRSFKETILARVQADPKFRDALLKEGIETMLAGDVDSGKAILRDYIKATVGFERLGAETGASPKSLIRMFGPTGNPQARNLFAVISHLQRHAGLILHVTARTQ</sequence>
<proteinExistence type="predicted"/>
<dbReference type="EMBL" id="CP007783">
    <property type="protein sequence ID" value="AIO31423.1"/>
    <property type="molecule type" value="Genomic_DNA"/>
</dbReference>
<evidence type="ECO:0000313" key="2">
    <source>
        <dbReference type="Proteomes" id="UP000029413"/>
    </source>
</evidence>
<gene>
    <name evidence="1" type="ORF">DM39_2042</name>
</gene>